<dbReference type="EMBL" id="CP116967">
    <property type="protein sequence ID" value="WNM59185.1"/>
    <property type="molecule type" value="Genomic_DNA"/>
</dbReference>
<accession>A0AA96GFB0</accession>
<feature type="domain" description="Response regulatory" evidence="3">
    <location>
        <begin position="12"/>
        <end position="128"/>
    </location>
</feature>
<dbReference type="RefSeq" id="WP_312645881.1">
    <property type="nucleotide sequence ID" value="NZ_CP116967.1"/>
</dbReference>
<dbReference type="CDD" id="cd00156">
    <property type="entry name" value="REC"/>
    <property type="match status" value="1"/>
</dbReference>
<evidence type="ECO:0000256" key="1">
    <source>
        <dbReference type="ARBA" id="ARBA00022553"/>
    </source>
</evidence>
<dbReference type="Gene3D" id="3.40.50.2300">
    <property type="match status" value="1"/>
</dbReference>
<dbReference type="SMART" id="SM00448">
    <property type="entry name" value="REC"/>
    <property type="match status" value="1"/>
</dbReference>
<gene>
    <name evidence="4" type="ORF">PP769_05315</name>
</gene>
<evidence type="ECO:0000256" key="2">
    <source>
        <dbReference type="PROSITE-ProRule" id="PRU00169"/>
    </source>
</evidence>
<dbReference type="KEGG" id="nall:PP769_05315"/>
<dbReference type="Pfam" id="PF00072">
    <property type="entry name" value="Response_reg"/>
    <property type="match status" value="1"/>
</dbReference>
<proteinExistence type="predicted"/>
<dbReference type="PROSITE" id="PS50110">
    <property type="entry name" value="RESPONSE_REGULATORY"/>
    <property type="match status" value="1"/>
</dbReference>
<dbReference type="AlphaFoldDB" id="A0AA96GFB0"/>
<protein>
    <submittedName>
        <fullName evidence="4">Response regulator</fullName>
    </submittedName>
</protein>
<dbReference type="InterPro" id="IPR050595">
    <property type="entry name" value="Bact_response_regulator"/>
</dbReference>
<sequence length="130" mass="14358">MVNKHSPSLRKLVLIVDDEPAVRRTVRGALESSGIECAESENGAEALAWLEDNEVDLVLADYHMPIMSGLTLLERVNGTLNGRTPRVILLSGVIDEIHKHKAMGLGAYAIIDKPCNFRELVEKVHEALDF</sequence>
<evidence type="ECO:0000313" key="4">
    <source>
        <dbReference type="EMBL" id="WNM59185.1"/>
    </source>
</evidence>
<evidence type="ECO:0000313" key="5">
    <source>
        <dbReference type="Proteomes" id="UP001302719"/>
    </source>
</evidence>
<feature type="modified residue" description="4-aspartylphosphate" evidence="2">
    <location>
        <position position="61"/>
    </location>
</feature>
<keyword evidence="5" id="KW-1185">Reference proteome</keyword>
<reference evidence="4 5" key="1">
    <citation type="submission" date="2023-01" db="EMBL/GenBank/DDBJ databases">
        <title>Cultivation and genomic characterization of new, ubiquitous marine nitrite-oxidizing bacteria from the Nitrospirales.</title>
        <authorList>
            <person name="Mueller A.J."/>
            <person name="Daebeler A."/>
            <person name="Herbold C.W."/>
            <person name="Kirkegaard R.H."/>
            <person name="Daims H."/>
        </authorList>
    </citation>
    <scope>NUCLEOTIDE SEQUENCE [LARGE SCALE GENOMIC DNA]</scope>
    <source>
        <strain evidence="4 5">VA</strain>
    </source>
</reference>
<dbReference type="InterPro" id="IPR011006">
    <property type="entry name" value="CheY-like_superfamily"/>
</dbReference>
<dbReference type="GO" id="GO:0000160">
    <property type="term" value="P:phosphorelay signal transduction system"/>
    <property type="evidence" value="ECO:0007669"/>
    <property type="project" value="InterPro"/>
</dbReference>
<dbReference type="InterPro" id="IPR001789">
    <property type="entry name" value="Sig_transdc_resp-reg_receiver"/>
</dbReference>
<name>A0AA96GFB0_9BACT</name>
<organism evidence="4 5">
    <name type="scientific">Candidatus Nitrospira allomarina</name>
    <dbReference type="NCBI Taxonomy" id="3020900"/>
    <lineage>
        <taxon>Bacteria</taxon>
        <taxon>Pseudomonadati</taxon>
        <taxon>Nitrospirota</taxon>
        <taxon>Nitrospiria</taxon>
        <taxon>Nitrospirales</taxon>
        <taxon>Nitrospiraceae</taxon>
        <taxon>Nitrospira</taxon>
    </lineage>
</organism>
<keyword evidence="1 2" id="KW-0597">Phosphoprotein</keyword>
<dbReference type="Proteomes" id="UP001302719">
    <property type="component" value="Chromosome"/>
</dbReference>
<dbReference type="PANTHER" id="PTHR44591">
    <property type="entry name" value="STRESS RESPONSE REGULATOR PROTEIN 1"/>
    <property type="match status" value="1"/>
</dbReference>
<dbReference type="SUPFAM" id="SSF52172">
    <property type="entry name" value="CheY-like"/>
    <property type="match status" value="1"/>
</dbReference>
<dbReference type="PANTHER" id="PTHR44591:SF25">
    <property type="entry name" value="CHEMOTAXIS TWO-COMPONENT RESPONSE REGULATOR"/>
    <property type="match status" value="1"/>
</dbReference>
<evidence type="ECO:0000259" key="3">
    <source>
        <dbReference type="PROSITE" id="PS50110"/>
    </source>
</evidence>